<keyword evidence="3" id="KW-1185">Reference proteome</keyword>
<dbReference type="EMBL" id="DS469513">
    <property type="protein sequence ID" value="EDO48591.1"/>
    <property type="molecule type" value="Genomic_DNA"/>
</dbReference>
<proteinExistence type="predicted"/>
<gene>
    <name evidence="2" type="ORF">NEMVEDRAFT_v1g238642</name>
</gene>
<organism evidence="2 3">
    <name type="scientific">Nematostella vectensis</name>
    <name type="common">Starlet sea anemone</name>
    <dbReference type="NCBI Taxonomy" id="45351"/>
    <lineage>
        <taxon>Eukaryota</taxon>
        <taxon>Metazoa</taxon>
        <taxon>Cnidaria</taxon>
        <taxon>Anthozoa</taxon>
        <taxon>Hexacorallia</taxon>
        <taxon>Actiniaria</taxon>
        <taxon>Edwardsiidae</taxon>
        <taxon>Nematostella</taxon>
    </lineage>
</organism>
<evidence type="ECO:0000313" key="2">
    <source>
        <dbReference type="EMBL" id="EDO48591.1"/>
    </source>
</evidence>
<dbReference type="InterPro" id="IPR013320">
    <property type="entry name" value="ConA-like_dom_sf"/>
</dbReference>
<sequence>MDVVVFFATALLLFSGSQGANSKAAPDGQDPLCTSQNNGLLRYIAGSVLSLCSDGNWQAVFSPGNLLAHWKMDEQLGNTVDDDSGNENHGTAERASPTRAKFTRGRYFDNGGGTITIPHSSGLDLTHIFSIACWYKVTDSPWVAVSYPDKTFFVRKGTAFPHGSQQIRPRPGFEFALGYKSLGTRISVSDGYHMVSSILEHDSAFLPARLIGRWAHYVLTLDRRVGVITMYINGRKQTNTVNIRSLTGSIGNDMPLIIAFQYSRITRGYLDDCRVYKHALSSAEAKLLYQNHRL</sequence>
<feature type="chain" id="PRO_5002714241" description="LamG-like jellyroll fold domain-containing protein" evidence="1">
    <location>
        <begin position="20"/>
        <end position="294"/>
    </location>
</feature>
<dbReference type="Gene3D" id="2.60.120.200">
    <property type="match status" value="1"/>
</dbReference>
<reference evidence="2 3" key="1">
    <citation type="journal article" date="2007" name="Science">
        <title>Sea anemone genome reveals ancestral eumetazoan gene repertoire and genomic organization.</title>
        <authorList>
            <person name="Putnam N.H."/>
            <person name="Srivastava M."/>
            <person name="Hellsten U."/>
            <person name="Dirks B."/>
            <person name="Chapman J."/>
            <person name="Salamov A."/>
            <person name="Terry A."/>
            <person name="Shapiro H."/>
            <person name="Lindquist E."/>
            <person name="Kapitonov V.V."/>
            <person name="Jurka J."/>
            <person name="Genikhovich G."/>
            <person name="Grigoriev I.V."/>
            <person name="Lucas S.M."/>
            <person name="Steele R.E."/>
            <person name="Finnerty J.R."/>
            <person name="Technau U."/>
            <person name="Martindale M.Q."/>
            <person name="Rokhsar D.S."/>
        </authorList>
    </citation>
    <scope>NUCLEOTIDE SEQUENCE [LARGE SCALE GENOMIC DNA]</scope>
    <source>
        <strain evidence="3">CH2 X CH6</strain>
    </source>
</reference>
<protein>
    <recommendedName>
        <fullName evidence="4">LamG-like jellyroll fold domain-containing protein</fullName>
    </recommendedName>
</protein>
<evidence type="ECO:0000256" key="1">
    <source>
        <dbReference type="SAM" id="SignalP"/>
    </source>
</evidence>
<evidence type="ECO:0008006" key="4">
    <source>
        <dbReference type="Google" id="ProtNLM"/>
    </source>
</evidence>
<feature type="signal peptide" evidence="1">
    <location>
        <begin position="1"/>
        <end position="19"/>
    </location>
</feature>
<dbReference type="KEGG" id="nve:5520724"/>
<keyword evidence="1" id="KW-0732">Signal</keyword>
<dbReference type="Proteomes" id="UP000001593">
    <property type="component" value="Unassembled WGS sequence"/>
</dbReference>
<dbReference type="Pfam" id="PF13385">
    <property type="entry name" value="Laminin_G_3"/>
    <property type="match status" value="1"/>
</dbReference>
<dbReference type="HOGENOM" id="CLU_931564_0_0_1"/>
<accession>A7RIY7</accession>
<evidence type="ECO:0000313" key="3">
    <source>
        <dbReference type="Proteomes" id="UP000001593"/>
    </source>
</evidence>
<dbReference type="AlphaFoldDB" id="A7RIY7"/>
<name>A7RIY7_NEMVE</name>
<dbReference type="InParanoid" id="A7RIY7"/>
<dbReference type="SUPFAM" id="SSF49899">
    <property type="entry name" value="Concanavalin A-like lectins/glucanases"/>
    <property type="match status" value="1"/>
</dbReference>